<feature type="compositionally biased region" description="Basic and acidic residues" evidence="1">
    <location>
        <begin position="12"/>
        <end position="24"/>
    </location>
</feature>
<reference evidence="2 3" key="1">
    <citation type="submission" date="2013-07" db="EMBL/GenBank/DDBJ databases">
        <title>Draft genome sequence of Pseudoalteromonas luteoviolacea 2ta16.</title>
        <authorList>
            <person name="Allen E.E."/>
            <person name="Azam F."/>
            <person name="Podell S."/>
        </authorList>
    </citation>
    <scope>NUCLEOTIDE SEQUENCE [LARGE SCALE GENOMIC DNA]</scope>
    <source>
        <strain evidence="2 3">2ta16</strain>
    </source>
</reference>
<evidence type="ECO:0000313" key="3">
    <source>
        <dbReference type="Proteomes" id="UP000017820"/>
    </source>
</evidence>
<dbReference type="PATRIC" id="fig|1353533.3.peg.5057"/>
<gene>
    <name evidence="2" type="ORF">PL2TA16_01634</name>
</gene>
<dbReference type="GeneID" id="29919346"/>
<dbReference type="AlphaFoldDB" id="V4HIB9"/>
<evidence type="ECO:0000256" key="1">
    <source>
        <dbReference type="SAM" id="MobiDB-lite"/>
    </source>
</evidence>
<feature type="compositionally biased region" description="Acidic residues" evidence="1">
    <location>
        <begin position="1"/>
        <end position="11"/>
    </location>
</feature>
<comment type="caution">
    <text evidence="2">The sequence shown here is derived from an EMBL/GenBank/DDBJ whole genome shotgun (WGS) entry which is preliminary data.</text>
</comment>
<dbReference type="Proteomes" id="UP000017820">
    <property type="component" value="Unassembled WGS sequence"/>
</dbReference>
<feature type="region of interest" description="Disordered" evidence="1">
    <location>
        <begin position="1"/>
        <end position="34"/>
    </location>
</feature>
<sequence length="163" mass="19187">MEFEDEFNVEEEPQKLVETAKAEEPNPQPRDLESLPEEVQAATLARLKYIKWLKQRLIGGWTQKNLTPLLDEMPEFQGQEKPKWRTVAGWHADYIKAEEDIHALIPKHHRKGNRQARTETDKLFELALMRYLIREIPSVASAYSELFNSSFRKLSICIIYLYE</sequence>
<dbReference type="EMBL" id="AUSV01000134">
    <property type="protein sequence ID" value="ESP90530.1"/>
    <property type="molecule type" value="Genomic_DNA"/>
</dbReference>
<name>V4HIB9_PSEL2</name>
<protein>
    <submittedName>
        <fullName evidence="2">Uncharacterized protein</fullName>
    </submittedName>
</protein>
<accession>V4HIB9</accession>
<proteinExistence type="predicted"/>
<organism evidence="2 3">
    <name type="scientific">Pseudoalteromonas luteoviolacea (strain 2ta16)</name>
    <dbReference type="NCBI Taxonomy" id="1353533"/>
    <lineage>
        <taxon>Bacteria</taxon>
        <taxon>Pseudomonadati</taxon>
        <taxon>Pseudomonadota</taxon>
        <taxon>Gammaproteobacteria</taxon>
        <taxon>Alteromonadales</taxon>
        <taxon>Pseudoalteromonadaceae</taxon>
        <taxon>Pseudoalteromonas</taxon>
    </lineage>
</organism>
<dbReference type="RefSeq" id="WP_023401887.1">
    <property type="nucleotide sequence ID" value="NZ_AUSV01000134.1"/>
</dbReference>
<evidence type="ECO:0000313" key="2">
    <source>
        <dbReference type="EMBL" id="ESP90530.1"/>
    </source>
</evidence>